<name>A0AAV2I3M7_LYMST</name>
<dbReference type="InterPro" id="IPR002557">
    <property type="entry name" value="Chitin-bd_dom"/>
</dbReference>
<sequence length="191" mass="20865">MMARLGLVPICLIFNLIQVSAVDYDAVCETPKCEKSGQVFPNCQDCSSYLKCSAAGGLKKRVPCPSGQYFDAQSKRCGRSSSSCPRPSVAKFPEIRGWGNQNSPPSSPPSSLPSIPPPELDEYPDFLAQMSYKGQPSAVVRYVPEVGELGANGKVLDKFFSEKVVKSDDKRLATLIKSPAFQKLYAYSRLQ</sequence>
<feature type="chain" id="PRO_5043393672" description="Chitin-binding type-2 domain-containing protein" evidence="2">
    <location>
        <begin position="22"/>
        <end position="191"/>
    </location>
</feature>
<dbReference type="GO" id="GO:0008061">
    <property type="term" value="F:chitin binding"/>
    <property type="evidence" value="ECO:0007669"/>
    <property type="project" value="InterPro"/>
</dbReference>
<dbReference type="GO" id="GO:0005576">
    <property type="term" value="C:extracellular region"/>
    <property type="evidence" value="ECO:0007669"/>
    <property type="project" value="InterPro"/>
</dbReference>
<feature type="signal peptide" evidence="2">
    <location>
        <begin position="1"/>
        <end position="21"/>
    </location>
</feature>
<dbReference type="InterPro" id="IPR036508">
    <property type="entry name" value="Chitin-bd_dom_sf"/>
</dbReference>
<keyword evidence="5" id="KW-1185">Reference proteome</keyword>
<organism evidence="4 5">
    <name type="scientific">Lymnaea stagnalis</name>
    <name type="common">Great pond snail</name>
    <name type="synonym">Helix stagnalis</name>
    <dbReference type="NCBI Taxonomy" id="6523"/>
    <lineage>
        <taxon>Eukaryota</taxon>
        <taxon>Metazoa</taxon>
        <taxon>Spiralia</taxon>
        <taxon>Lophotrochozoa</taxon>
        <taxon>Mollusca</taxon>
        <taxon>Gastropoda</taxon>
        <taxon>Heterobranchia</taxon>
        <taxon>Euthyneura</taxon>
        <taxon>Panpulmonata</taxon>
        <taxon>Hygrophila</taxon>
        <taxon>Lymnaeoidea</taxon>
        <taxon>Lymnaeidae</taxon>
        <taxon>Lymnaea</taxon>
    </lineage>
</organism>
<proteinExistence type="predicted"/>
<protein>
    <recommendedName>
        <fullName evidence="3">Chitin-binding type-2 domain-containing protein</fullName>
    </recommendedName>
</protein>
<evidence type="ECO:0000313" key="4">
    <source>
        <dbReference type="EMBL" id="CAL1540514.1"/>
    </source>
</evidence>
<evidence type="ECO:0000256" key="1">
    <source>
        <dbReference type="SAM" id="MobiDB-lite"/>
    </source>
</evidence>
<keyword evidence="2" id="KW-0732">Signal</keyword>
<comment type="caution">
    <text evidence="4">The sequence shown here is derived from an EMBL/GenBank/DDBJ whole genome shotgun (WGS) entry which is preliminary data.</text>
</comment>
<dbReference type="PROSITE" id="PS50940">
    <property type="entry name" value="CHIT_BIND_II"/>
    <property type="match status" value="1"/>
</dbReference>
<feature type="domain" description="Chitin-binding type-2" evidence="3">
    <location>
        <begin position="30"/>
        <end position="86"/>
    </location>
</feature>
<gene>
    <name evidence="4" type="ORF">GSLYS_00014163001</name>
</gene>
<evidence type="ECO:0000313" key="5">
    <source>
        <dbReference type="Proteomes" id="UP001497497"/>
    </source>
</evidence>
<dbReference type="SUPFAM" id="SSF57625">
    <property type="entry name" value="Invertebrate chitin-binding proteins"/>
    <property type="match status" value="1"/>
</dbReference>
<dbReference type="EMBL" id="CAXITT010000385">
    <property type="protein sequence ID" value="CAL1540514.1"/>
    <property type="molecule type" value="Genomic_DNA"/>
</dbReference>
<dbReference type="Pfam" id="PF01607">
    <property type="entry name" value="CBM_14"/>
    <property type="match status" value="1"/>
</dbReference>
<evidence type="ECO:0000256" key="2">
    <source>
        <dbReference type="SAM" id="SignalP"/>
    </source>
</evidence>
<dbReference type="SMART" id="SM00494">
    <property type="entry name" value="ChtBD2"/>
    <property type="match status" value="1"/>
</dbReference>
<feature type="compositionally biased region" description="Pro residues" evidence="1">
    <location>
        <begin position="105"/>
        <end position="118"/>
    </location>
</feature>
<feature type="region of interest" description="Disordered" evidence="1">
    <location>
        <begin position="93"/>
        <end position="118"/>
    </location>
</feature>
<evidence type="ECO:0000259" key="3">
    <source>
        <dbReference type="PROSITE" id="PS50940"/>
    </source>
</evidence>
<dbReference type="Gene3D" id="2.170.140.10">
    <property type="entry name" value="Chitin binding domain"/>
    <property type="match status" value="1"/>
</dbReference>
<accession>A0AAV2I3M7</accession>
<dbReference type="AlphaFoldDB" id="A0AAV2I3M7"/>
<dbReference type="Proteomes" id="UP001497497">
    <property type="component" value="Unassembled WGS sequence"/>
</dbReference>
<reference evidence="4 5" key="1">
    <citation type="submission" date="2024-04" db="EMBL/GenBank/DDBJ databases">
        <authorList>
            <consortium name="Genoscope - CEA"/>
            <person name="William W."/>
        </authorList>
    </citation>
    <scope>NUCLEOTIDE SEQUENCE [LARGE SCALE GENOMIC DNA]</scope>
</reference>